<keyword evidence="4 7" id="KW-0812">Transmembrane</keyword>
<evidence type="ECO:0000256" key="4">
    <source>
        <dbReference type="ARBA" id="ARBA00022692"/>
    </source>
</evidence>
<dbReference type="Pfam" id="PF02470">
    <property type="entry name" value="MlaD"/>
    <property type="match status" value="5"/>
</dbReference>
<feature type="domain" description="Mce/MlaD" evidence="8">
    <location>
        <begin position="391"/>
        <end position="451"/>
    </location>
</feature>
<feature type="domain" description="Mce/MlaD" evidence="8">
    <location>
        <begin position="276"/>
        <end position="366"/>
    </location>
</feature>
<feature type="domain" description="Mce/MlaD" evidence="8">
    <location>
        <begin position="626"/>
        <end position="686"/>
    </location>
</feature>
<protein>
    <submittedName>
        <fullName evidence="9">Paraquat-inducible protein B</fullName>
    </submittedName>
</protein>
<organism evidence="9 10">
    <name type="scientific">Candidatus Electrothrix marina</name>
    <dbReference type="NCBI Taxonomy" id="1859130"/>
    <lineage>
        <taxon>Bacteria</taxon>
        <taxon>Pseudomonadati</taxon>
        <taxon>Thermodesulfobacteriota</taxon>
        <taxon>Desulfobulbia</taxon>
        <taxon>Desulfobulbales</taxon>
        <taxon>Desulfobulbaceae</taxon>
        <taxon>Candidatus Electrothrix</taxon>
    </lineage>
</organism>
<keyword evidence="3" id="KW-0997">Cell inner membrane</keyword>
<evidence type="ECO:0000256" key="5">
    <source>
        <dbReference type="ARBA" id="ARBA00022989"/>
    </source>
</evidence>
<evidence type="ECO:0000256" key="2">
    <source>
        <dbReference type="ARBA" id="ARBA00022475"/>
    </source>
</evidence>
<dbReference type="InterPro" id="IPR003399">
    <property type="entry name" value="Mce/MlaD"/>
</dbReference>
<feature type="domain" description="Mce/MlaD" evidence="8">
    <location>
        <begin position="38"/>
        <end position="129"/>
    </location>
</feature>
<dbReference type="EMBL" id="MTKQ01000043">
    <property type="protein sequence ID" value="RWX48923.1"/>
    <property type="molecule type" value="Genomic_DNA"/>
</dbReference>
<keyword evidence="5 7" id="KW-1133">Transmembrane helix</keyword>
<comment type="subcellular location">
    <subcellularLocation>
        <location evidence="1">Cell inner membrane</location>
    </subcellularLocation>
</comment>
<sequence length="782" mass="85703">MQKAVLRKRLIVSPVWFLPLLALCIGFWLLISSYRDSGIEVAIHFSGAEGVSAGKTKVIYKGIQVGSVKSVVMDSELKGVDITVEMDRVTKKGLVADTMFWIVRPEVSAGRITGLDTLVSGAYITLRMGTSEKSERHFSGLSDPPPMGADTPGLHVRLKTDTLYSLQRGSYVYSRNLPVGKVDDYRLEQDGSIMLDVLIRPEFSHLIREGTRFWNASGLSVTGDLQRGLSVNVESMASLIYGGLTCGTAESLKETPPARSDQVFTLYKDFADAEYGIPMTLQLASGDGIVPGRTKVMFRGLKAGIVRSIDINNDDFHTVTASILLDPRAEKILRESSRFWVVRPQVSLSGIKNLETLVSGAYITFQIGDGERQDHFIVESSPMPKLFLRPGKRFQLEAEDSGSLGLGSPILYRKQEIGEVTDLQLSAAGESLAVELLIYEQYVGLIRSNTRFYNISGFRLDASLQGLSLQTASLDSIIAGGISFFTPGNGGQVAEGQVFPLYPGREEALRAGSLLLTLEFLQGGDITARTKIKYKGITVGTLVRTWYDPDKDRVFAKAAVQQRFSRLFRQTTAVWLVKPKVNLFGAKHLGTLISGPYLDLLPGSGGPRTRFAVRDSEPRLSAPVPGLHLVLEAERIGSLKKGSPLYYRQVEIGRVTGIELGPTAQMVWIHVAIEQNYIPLVHRSSRFWNAGGVKVIAGLFSGVSVETESLESIIAGGIAMATPEEPGTSAEEGDHFLLAKEADKDWLVWSPKIALPQKETVTEQYRVQAGKKKKKVSGKEKR</sequence>
<evidence type="ECO:0000313" key="9">
    <source>
        <dbReference type="EMBL" id="RWX48923.1"/>
    </source>
</evidence>
<dbReference type="PANTHER" id="PTHR30462:SF0">
    <property type="entry name" value="INTERMEMBRANE TRANSPORT PROTEIN YEBT"/>
    <property type="match status" value="1"/>
</dbReference>
<evidence type="ECO:0000256" key="7">
    <source>
        <dbReference type="SAM" id="Phobius"/>
    </source>
</evidence>
<dbReference type="GO" id="GO:0005886">
    <property type="term" value="C:plasma membrane"/>
    <property type="evidence" value="ECO:0007669"/>
    <property type="project" value="UniProtKB-SubCell"/>
</dbReference>
<gene>
    <name evidence="9" type="ORF">VT99_10432</name>
</gene>
<dbReference type="PANTHER" id="PTHR30462">
    <property type="entry name" value="INTERMEMBRANE TRANSPORT PROTEIN PQIB-RELATED"/>
    <property type="match status" value="1"/>
</dbReference>
<feature type="transmembrane region" description="Helical" evidence="7">
    <location>
        <begin position="12"/>
        <end position="31"/>
    </location>
</feature>
<evidence type="ECO:0000256" key="1">
    <source>
        <dbReference type="ARBA" id="ARBA00004533"/>
    </source>
</evidence>
<keyword evidence="2" id="KW-1003">Cell membrane</keyword>
<name>A0A444J782_9BACT</name>
<evidence type="ECO:0000256" key="6">
    <source>
        <dbReference type="ARBA" id="ARBA00023136"/>
    </source>
</evidence>
<accession>A0A444J782</accession>
<keyword evidence="6 7" id="KW-0472">Membrane</keyword>
<proteinExistence type="predicted"/>
<feature type="domain" description="Mce/MlaD" evidence="8">
    <location>
        <begin position="516"/>
        <end position="603"/>
    </location>
</feature>
<comment type="caution">
    <text evidence="9">The sequence shown here is derived from an EMBL/GenBank/DDBJ whole genome shotgun (WGS) entry which is preliminary data.</text>
</comment>
<evidence type="ECO:0000313" key="10">
    <source>
        <dbReference type="Proteomes" id="UP000286862"/>
    </source>
</evidence>
<reference evidence="9 10" key="1">
    <citation type="submission" date="2017-01" db="EMBL/GenBank/DDBJ databases">
        <title>The cable genome- insights into the physiology and evolution of filamentous bacteria capable of sulfide oxidation via long distance electron transfer.</title>
        <authorList>
            <person name="Schreiber L."/>
            <person name="Bjerg J.T."/>
            <person name="Boggild A."/>
            <person name="Van De Vossenberg J."/>
            <person name="Meysman F."/>
            <person name="Nielsen L.P."/>
            <person name="Schramm A."/>
            <person name="Kjeldsen K.U."/>
        </authorList>
    </citation>
    <scope>NUCLEOTIDE SEQUENCE [LARGE SCALE GENOMIC DNA]</scope>
    <source>
        <strain evidence="9">A2</strain>
    </source>
</reference>
<dbReference type="Proteomes" id="UP000286862">
    <property type="component" value="Unassembled WGS sequence"/>
</dbReference>
<dbReference type="AlphaFoldDB" id="A0A444J782"/>
<evidence type="ECO:0000256" key="3">
    <source>
        <dbReference type="ARBA" id="ARBA00022519"/>
    </source>
</evidence>
<evidence type="ECO:0000259" key="8">
    <source>
        <dbReference type="Pfam" id="PF02470"/>
    </source>
</evidence>
<dbReference type="InterPro" id="IPR051800">
    <property type="entry name" value="PqiA-PqiB_transport"/>
</dbReference>